<organism evidence="2 3">
    <name type="scientific">Mycobacterium pinniadriaticum</name>
    <dbReference type="NCBI Taxonomy" id="2994102"/>
    <lineage>
        <taxon>Bacteria</taxon>
        <taxon>Bacillati</taxon>
        <taxon>Actinomycetota</taxon>
        <taxon>Actinomycetes</taxon>
        <taxon>Mycobacteriales</taxon>
        <taxon>Mycobacteriaceae</taxon>
        <taxon>Mycobacterium</taxon>
    </lineage>
</organism>
<feature type="compositionally biased region" description="Acidic residues" evidence="1">
    <location>
        <begin position="363"/>
        <end position="376"/>
    </location>
</feature>
<gene>
    <name evidence="2" type="ORF">ORI27_19745</name>
</gene>
<keyword evidence="3" id="KW-1185">Reference proteome</keyword>
<feature type="compositionally biased region" description="Low complexity" evidence="1">
    <location>
        <begin position="248"/>
        <end position="263"/>
    </location>
</feature>
<dbReference type="RefSeq" id="WP_265998607.1">
    <property type="nucleotide sequence ID" value="NZ_JAPJDN010000018.1"/>
</dbReference>
<feature type="region of interest" description="Disordered" evidence="1">
    <location>
        <begin position="227"/>
        <end position="298"/>
    </location>
</feature>
<comment type="caution">
    <text evidence="2">The sequence shown here is derived from an EMBL/GenBank/DDBJ whole genome shotgun (WGS) entry which is preliminary data.</text>
</comment>
<feature type="compositionally biased region" description="Pro residues" evidence="1">
    <location>
        <begin position="394"/>
        <end position="403"/>
    </location>
</feature>
<accession>A0ABT3SJ81</accession>
<proteinExistence type="predicted"/>
<evidence type="ECO:0000256" key="1">
    <source>
        <dbReference type="SAM" id="MobiDB-lite"/>
    </source>
</evidence>
<evidence type="ECO:0000313" key="3">
    <source>
        <dbReference type="Proteomes" id="UP001300745"/>
    </source>
</evidence>
<feature type="compositionally biased region" description="Low complexity" evidence="1">
    <location>
        <begin position="380"/>
        <end position="391"/>
    </location>
</feature>
<dbReference type="Proteomes" id="UP001300745">
    <property type="component" value="Unassembled WGS sequence"/>
</dbReference>
<sequence>MTTDVTARLAAGRPSVSNTQAYVAACHAVGYQHPDLTAHGAQIVEWYGGEEGLDLHALDADCATLRNAAAAADEAVRVLRDGHTAVLAAWRGKSGSSAADFIERHCATGAAVAGTLHAASTACEALRDALSRAVEEKVGAAISIDDRRAGERPAWLAAATTVTSGGAARDDAVAVVTEQITPYVDADIRTEWIASMRSSTSSVVAAYAEALHQLSAAPAAYFEVPGRWDGPPDAGPRPVPTAPAGVIAAASPPEAPATESASAPPMPDTTAAQPLPTTPMAEMPPQPSLGPTPSAGVPGMADVGGGLSGLVGQIADAFGGLFDGVPDTGVGDEPPQLEDPAGPDIDKPEPDETDPDIGCTEEAVPEDVPVADEVDGGDGAPSAEPAAAADVEPPEPLPSPPVEPSDEMAEPFDEQTPCEIAADELAQVGQ</sequence>
<evidence type="ECO:0000313" key="2">
    <source>
        <dbReference type="EMBL" id="MCX2938935.1"/>
    </source>
</evidence>
<name>A0ABT3SJ81_9MYCO</name>
<dbReference type="EMBL" id="JAPJDO010000018">
    <property type="protein sequence ID" value="MCX2938935.1"/>
    <property type="molecule type" value="Genomic_DNA"/>
</dbReference>
<protein>
    <submittedName>
        <fullName evidence="2">Uncharacterized protein</fullName>
    </submittedName>
</protein>
<reference evidence="2 3" key="1">
    <citation type="submission" date="2022-11" db="EMBL/GenBank/DDBJ databases">
        <title>Mycobacterium sp. nov.</title>
        <authorList>
            <person name="Papic B."/>
            <person name="Spicic S."/>
            <person name="Duvnjak S."/>
        </authorList>
    </citation>
    <scope>NUCLEOTIDE SEQUENCE [LARGE SCALE GENOMIC DNA]</scope>
    <source>
        <strain evidence="2 3">CVI_P4</strain>
    </source>
</reference>
<feature type="compositionally biased region" description="Acidic residues" evidence="1">
    <location>
        <begin position="404"/>
        <end position="413"/>
    </location>
</feature>
<feature type="region of interest" description="Disordered" evidence="1">
    <location>
        <begin position="323"/>
        <end position="430"/>
    </location>
</feature>